<accession>A0AAW0MLQ7</accession>
<dbReference type="Proteomes" id="UP001460270">
    <property type="component" value="Unassembled WGS sequence"/>
</dbReference>
<dbReference type="PANTHER" id="PTHR35263">
    <property type="entry name" value="TESTIS-EXPRESSED PROTEIN 49"/>
    <property type="match status" value="1"/>
</dbReference>
<dbReference type="EMBL" id="JBBPFD010000022">
    <property type="protein sequence ID" value="KAK7881673.1"/>
    <property type="molecule type" value="Genomic_DNA"/>
</dbReference>
<dbReference type="AlphaFoldDB" id="A0AAW0MLQ7"/>
<organism evidence="2 3">
    <name type="scientific">Mugilogobius chulae</name>
    <name type="common">yellowstripe goby</name>
    <dbReference type="NCBI Taxonomy" id="88201"/>
    <lineage>
        <taxon>Eukaryota</taxon>
        <taxon>Metazoa</taxon>
        <taxon>Chordata</taxon>
        <taxon>Craniata</taxon>
        <taxon>Vertebrata</taxon>
        <taxon>Euteleostomi</taxon>
        <taxon>Actinopterygii</taxon>
        <taxon>Neopterygii</taxon>
        <taxon>Teleostei</taxon>
        <taxon>Neoteleostei</taxon>
        <taxon>Acanthomorphata</taxon>
        <taxon>Gobiaria</taxon>
        <taxon>Gobiiformes</taxon>
        <taxon>Gobioidei</taxon>
        <taxon>Gobiidae</taxon>
        <taxon>Gobionellinae</taxon>
        <taxon>Mugilogobius</taxon>
    </lineage>
</organism>
<feature type="region of interest" description="Disordered" evidence="1">
    <location>
        <begin position="34"/>
        <end position="73"/>
    </location>
</feature>
<evidence type="ECO:0000313" key="2">
    <source>
        <dbReference type="EMBL" id="KAK7881673.1"/>
    </source>
</evidence>
<evidence type="ECO:0000313" key="3">
    <source>
        <dbReference type="Proteomes" id="UP001460270"/>
    </source>
</evidence>
<comment type="caution">
    <text evidence="2">The sequence shown here is derived from an EMBL/GenBank/DDBJ whole genome shotgun (WGS) entry which is preliminary data.</text>
</comment>
<dbReference type="PANTHER" id="PTHR35263:SF1">
    <property type="entry name" value="TESTIS-EXPRESSED PROTEIN 49"/>
    <property type="match status" value="1"/>
</dbReference>
<feature type="compositionally biased region" description="Low complexity" evidence="1">
    <location>
        <begin position="44"/>
        <end position="56"/>
    </location>
</feature>
<proteinExistence type="predicted"/>
<evidence type="ECO:0008006" key="4">
    <source>
        <dbReference type="Google" id="ProtNLM"/>
    </source>
</evidence>
<keyword evidence="3" id="KW-1185">Reference proteome</keyword>
<gene>
    <name evidence="2" type="ORF">WMY93_030082</name>
</gene>
<evidence type="ECO:0000256" key="1">
    <source>
        <dbReference type="SAM" id="MobiDB-lite"/>
    </source>
</evidence>
<reference evidence="3" key="1">
    <citation type="submission" date="2024-04" db="EMBL/GenBank/DDBJ databases">
        <title>Salinicola lusitanus LLJ914,a marine bacterium isolated from the Okinawa Trough.</title>
        <authorList>
            <person name="Li J."/>
        </authorList>
    </citation>
    <scope>NUCLEOTIDE SEQUENCE [LARGE SCALE GENOMIC DNA]</scope>
</reference>
<dbReference type="InterPro" id="IPR038775">
    <property type="entry name" value="SPMIP11"/>
</dbReference>
<name>A0AAW0MLQ7_9GOBI</name>
<dbReference type="Pfam" id="PF22593">
    <property type="entry name" value="SPMIP11"/>
    <property type="match status" value="1"/>
</dbReference>
<sequence>MAFFGLTHLGYQNPLGDKLIVSPSGPSRFWALQSRESDPSAPGQLQTSTTTTEQSSILHKPLPFSSETHQGSHARYKEMIRRVKTPRSPNELYVTPVTDNQQYGWLLSHSSEPWIQVKRYPVKHSEMTKFVAEMTKTDPEFTMF</sequence>
<protein>
    <recommendedName>
        <fullName evidence="4">Testis-expressed protein 49</fullName>
    </recommendedName>
</protein>